<evidence type="ECO:0000313" key="2">
    <source>
        <dbReference type="EMBL" id="MDB1161554.1"/>
    </source>
</evidence>
<evidence type="ECO:0008006" key="4">
    <source>
        <dbReference type="Google" id="ProtNLM"/>
    </source>
</evidence>
<dbReference type="RefSeq" id="WP_229027396.1">
    <property type="nucleotide sequence ID" value="NZ_JADMXZ010000004.1"/>
</dbReference>
<keyword evidence="1" id="KW-1133">Transmembrane helix</keyword>
<protein>
    <recommendedName>
        <fullName evidence="4">ABC transporter permease</fullName>
    </recommendedName>
</protein>
<feature type="transmembrane region" description="Helical" evidence="1">
    <location>
        <begin position="35"/>
        <end position="57"/>
    </location>
</feature>
<keyword evidence="1" id="KW-0812">Transmembrane</keyword>
<gene>
    <name evidence="2" type="ORF">PL707_04560</name>
</gene>
<sequence length="67" mass="6955">MPGKGGNGPEGMMDRAVNYASSVNATVNLTVVGQLLLVGLGLTLIAALVAVVFVLRYEPLQILADRS</sequence>
<reference evidence="2" key="1">
    <citation type="submission" date="2023-01" db="EMBL/GenBank/DDBJ databases">
        <title>Human gut microbiome strain richness.</title>
        <authorList>
            <person name="Chen-Liaw A."/>
        </authorList>
    </citation>
    <scope>NUCLEOTIDE SEQUENCE</scope>
    <source>
        <strain evidence="2">BSD2780120875st1_E5_BSD2780120875b_170604</strain>
    </source>
</reference>
<evidence type="ECO:0000313" key="3">
    <source>
        <dbReference type="Proteomes" id="UP001211105"/>
    </source>
</evidence>
<accession>A0AAW6A183</accession>
<organism evidence="2 3">
    <name type="scientific">Bifidobacterium catenulatum</name>
    <dbReference type="NCBI Taxonomy" id="1686"/>
    <lineage>
        <taxon>Bacteria</taxon>
        <taxon>Bacillati</taxon>
        <taxon>Actinomycetota</taxon>
        <taxon>Actinomycetes</taxon>
        <taxon>Bifidobacteriales</taxon>
        <taxon>Bifidobacteriaceae</taxon>
        <taxon>Bifidobacterium</taxon>
    </lineage>
</organism>
<name>A0AAW6A183_9BIFI</name>
<dbReference type="EMBL" id="JAQKGX010000002">
    <property type="protein sequence ID" value="MDB1161554.1"/>
    <property type="molecule type" value="Genomic_DNA"/>
</dbReference>
<dbReference type="Proteomes" id="UP001211105">
    <property type="component" value="Unassembled WGS sequence"/>
</dbReference>
<dbReference type="AlphaFoldDB" id="A0AAW6A183"/>
<evidence type="ECO:0000256" key="1">
    <source>
        <dbReference type="SAM" id="Phobius"/>
    </source>
</evidence>
<proteinExistence type="predicted"/>
<comment type="caution">
    <text evidence="2">The sequence shown here is derived from an EMBL/GenBank/DDBJ whole genome shotgun (WGS) entry which is preliminary data.</text>
</comment>
<keyword evidence="1" id="KW-0472">Membrane</keyword>